<evidence type="ECO:0000256" key="1">
    <source>
        <dbReference type="ARBA" id="ARBA00004123"/>
    </source>
</evidence>
<dbReference type="GO" id="GO:0045944">
    <property type="term" value="P:positive regulation of transcription by RNA polymerase II"/>
    <property type="evidence" value="ECO:0007669"/>
    <property type="project" value="TreeGrafter"/>
</dbReference>
<gene>
    <name evidence="8" type="ORF">Egran_02861</name>
</gene>
<evidence type="ECO:0000256" key="4">
    <source>
        <dbReference type="ARBA" id="ARBA00023163"/>
    </source>
</evidence>
<evidence type="ECO:0000256" key="5">
    <source>
        <dbReference type="ARBA" id="ARBA00023242"/>
    </source>
</evidence>
<dbReference type="InterPro" id="IPR036864">
    <property type="entry name" value="Zn2-C6_fun-type_DNA-bd_sf"/>
</dbReference>
<evidence type="ECO:0000259" key="7">
    <source>
        <dbReference type="PROSITE" id="PS50048"/>
    </source>
</evidence>
<keyword evidence="9" id="KW-1185">Reference proteome</keyword>
<dbReference type="AlphaFoldDB" id="A0A232LYY0"/>
<dbReference type="EMBL" id="NPHW01003573">
    <property type="protein sequence ID" value="OXV09375.1"/>
    <property type="molecule type" value="Genomic_DNA"/>
</dbReference>
<evidence type="ECO:0000256" key="2">
    <source>
        <dbReference type="ARBA" id="ARBA00023015"/>
    </source>
</evidence>
<comment type="subcellular location">
    <subcellularLocation>
        <location evidence="1">Nucleus</location>
    </subcellularLocation>
</comment>
<dbReference type="Gene3D" id="4.10.240.10">
    <property type="entry name" value="Zn(2)-C6 fungal-type DNA-binding domain"/>
    <property type="match status" value="1"/>
</dbReference>
<dbReference type="InterPro" id="IPR021858">
    <property type="entry name" value="Fun_TF"/>
</dbReference>
<dbReference type="Pfam" id="PF00172">
    <property type="entry name" value="Zn_clus"/>
    <property type="match status" value="1"/>
</dbReference>
<protein>
    <recommendedName>
        <fullName evidence="7">Zn(2)-C6 fungal-type domain-containing protein</fullName>
    </recommendedName>
</protein>
<sequence length="734" mass="81770">METIRIPPPSAILDPTPRNNRTAKPVSIEQEPPPESAQPASTRPKQSKSRNGCITCKAKRLKCDETKPTCQQCRKRNVPCGGYKKDFKWRPFEEATFTSKSASKPKRATSPSSPSVDLMSPLTVAHSRSAERVGNRSDLASNNEFVTHGLPLNDAAISTLSVQRRPFANAGLDGQTSPSQRRSFVLGEQLGVSEDLDSEIAFEFQSPSTLRLTGESALSSPLRDEDKIEEVIRQSGPTVQWSSQRYNANHSTLVTHPAAALHLREPSFAPSSEEMLILRFNKQTCGILSIKDGSFENPWRTSIWPLAKQSPALWHAVFAMAAFHSSKENPTLRLAGVDHMRKSISCMVQGMEQMRTDAALATTLSLAFAESWDRHTSTGIEHLNGAKALIRQALGAKRDVTVEDRSRLRFLYNTWVYMDVIARLTSLDEGNNIHIDPSLFMTPHDAVHEVDPLMGCASTLFPLIGKAASLIQRVRKSESNSIALISEAIEVQTLIKQWEPPEIFDPPEDPTSDIQHSLQTADAYRWATLLYLHQAFPEIPSEPATELARNALVSLATVPISSRTTIIHIYPLLAASCEADKQEDRNWVIARWAAMQARLKIGNIDRCVDVVRQVWQRRDFFAGNLFTNGSMGNMGRGSAYGGPKNIEFEKTVRGRLHWISVMKEWNWEGSAPLFLLASFFFLDNHDNDDNDNDNDINYGNDGGDFLVLIPPLEMPDPYVSGSRLAPEQVSRPNY</sequence>
<feature type="region of interest" description="Disordered" evidence="6">
    <location>
        <begin position="96"/>
        <end position="119"/>
    </location>
</feature>
<dbReference type="PANTHER" id="PTHR37534:SF15">
    <property type="entry name" value="ZN(II)2CYS6 TRANSCRIPTION FACTOR (EUROFUNG)"/>
    <property type="match status" value="1"/>
</dbReference>
<dbReference type="SUPFAM" id="SSF57701">
    <property type="entry name" value="Zn2/Cys6 DNA-binding domain"/>
    <property type="match status" value="1"/>
</dbReference>
<keyword evidence="2" id="KW-0805">Transcription regulation</keyword>
<feature type="region of interest" description="Disordered" evidence="6">
    <location>
        <begin position="1"/>
        <end position="52"/>
    </location>
</feature>
<keyword evidence="4" id="KW-0804">Transcription</keyword>
<feature type="compositionally biased region" description="Pro residues" evidence="6">
    <location>
        <begin position="1"/>
        <end position="10"/>
    </location>
</feature>
<feature type="domain" description="Zn(2)-C6 fungal-type" evidence="7">
    <location>
        <begin position="52"/>
        <end position="80"/>
    </location>
</feature>
<dbReference type="CDD" id="cd00067">
    <property type="entry name" value="GAL4"/>
    <property type="match status" value="1"/>
</dbReference>
<name>A0A232LYY0_9EURO</name>
<dbReference type="SMART" id="SM00066">
    <property type="entry name" value="GAL4"/>
    <property type="match status" value="1"/>
</dbReference>
<dbReference type="PROSITE" id="PS00463">
    <property type="entry name" value="ZN2_CY6_FUNGAL_1"/>
    <property type="match status" value="1"/>
</dbReference>
<proteinExistence type="predicted"/>
<evidence type="ECO:0000313" key="8">
    <source>
        <dbReference type="EMBL" id="OXV09375.1"/>
    </source>
</evidence>
<dbReference type="PROSITE" id="PS50048">
    <property type="entry name" value="ZN2_CY6_FUNGAL_2"/>
    <property type="match status" value="1"/>
</dbReference>
<keyword evidence="3" id="KW-0238">DNA-binding</keyword>
<dbReference type="GO" id="GO:0005634">
    <property type="term" value="C:nucleus"/>
    <property type="evidence" value="ECO:0007669"/>
    <property type="project" value="UniProtKB-SubCell"/>
</dbReference>
<dbReference type="InterPro" id="IPR001138">
    <property type="entry name" value="Zn2Cys6_DnaBD"/>
</dbReference>
<dbReference type="PANTHER" id="PTHR37534">
    <property type="entry name" value="TRANSCRIPTIONAL ACTIVATOR PROTEIN UGA3"/>
    <property type="match status" value="1"/>
</dbReference>
<keyword evidence="5" id="KW-0539">Nucleus</keyword>
<reference evidence="8 9" key="1">
    <citation type="journal article" date="2015" name="Environ. Microbiol.">
        <title>Metagenome sequence of Elaphomyces granulatus from sporocarp tissue reveals Ascomycota ectomycorrhizal fingerprints of genome expansion and a Proteobacteria-rich microbiome.</title>
        <authorList>
            <person name="Quandt C.A."/>
            <person name="Kohler A."/>
            <person name="Hesse C.N."/>
            <person name="Sharpton T.J."/>
            <person name="Martin F."/>
            <person name="Spatafora J.W."/>
        </authorList>
    </citation>
    <scope>NUCLEOTIDE SEQUENCE [LARGE SCALE GENOMIC DNA]</scope>
    <source>
        <strain evidence="8 9">OSC145934</strain>
    </source>
</reference>
<dbReference type="GO" id="GO:0000976">
    <property type="term" value="F:transcription cis-regulatory region binding"/>
    <property type="evidence" value="ECO:0007669"/>
    <property type="project" value="TreeGrafter"/>
</dbReference>
<organism evidence="8 9">
    <name type="scientific">Elaphomyces granulatus</name>
    <dbReference type="NCBI Taxonomy" id="519963"/>
    <lineage>
        <taxon>Eukaryota</taxon>
        <taxon>Fungi</taxon>
        <taxon>Dikarya</taxon>
        <taxon>Ascomycota</taxon>
        <taxon>Pezizomycotina</taxon>
        <taxon>Eurotiomycetes</taxon>
        <taxon>Eurotiomycetidae</taxon>
        <taxon>Eurotiales</taxon>
        <taxon>Elaphomycetaceae</taxon>
        <taxon>Elaphomyces</taxon>
    </lineage>
</organism>
<dbReference type="Proteomes" id="UP000243515">
    <property type="component" value="Unassembled WGS sequence"/>
</dbReference>
<accession>A0A232LYY0</accession>
<evidence type="ECO:0000313" key="9">
    <source>
        <dbReference type="Proteomes" id="UP000243515"/>
    </source>
</evidence>
<dbReference type="GO" id="GO:0000981">
    <property type="term" value="F:DNA-binding transcription factor activity, RNA polymerase II-specific"/>
    <property type="evidence" value="ECO:0007669"/>
    <property type="project" value="InterPro"/>
</dbReference>
<comment type="caution">
    <text evidence="8">The sequence shown here is derived from an EMBL/GenBank/DDBJ whole genome shotgun (WGS) entry which is preliminary data.</text>
</comment>
<dbReference type="GO" id="GO:0008270">
    <property type="term" value="F:zinc ion binding"/>
    <property type="evidence" value="ECO:0007669"/>
    <property type="project" value="InterPro"/>
</dbReference>
<dbReference type="OrthoDB" id="3886144at2759"/>
<evidence type="ECO:0000256" key="3">
    <source>
        <dbReference type="ARBA" id="ARBA00023125"/>
    </source>
</evidence>
<evidence type="ECO:0000256" key="6">
    <source>
        <dbReference type="SAM" id="MobiDB-lite"/>
    </source>
</evidence>
<dbReference type="Pfam" id="PF11951">
    <property type="entry name" value="Fungal_trans_2"/>
    <property type="match status" value="1"/>
</dbReference>